<evidence type="ECO:0000256" key="14">
    <source>
        <dbReference type="RuleBase" id="RU003658"/>
    </source>
</evidence>
<comment type="caution">
    <text evidence="15">The sequence shown here is derived from an EMBL/GenBank/DDBJ whole genome shotgun (WGS) entry which is preliminary data.</text>
</comment>
<dbReference type="GO" id="GO:0005737">
    <property type="term" value="C:cytoplasm"/>
    <property type="evidence" value="ECO:0007669"/>
    <property type="project" value="UniProtKB-SubCell"/>
</dbReference>
<protein>
    <recommendedName>
        <fullName evidence="6 12">1-(5-phosphoribosyl)-5-[(5-phosphoribosylamino)methylideneamino] imidazole-4-carboxamide isomerase</fullName>
        <ecNumber evidence="5 12">5.3.1.16</ecNumber>
    </recommendedName>
    <alternativeName>
        <fullName evidence="11 12">Phosphoribosylformimino-5-aminoimidazole carboxamide ribotide isomerase</fullName>
    </alternativeName>
</protein>
<evidence type="ECO:0000256" key="7">
    <source>
        <dbReference type="ARBA" id="ARBA00022490"/>
    </source>
</evidence>
<evidence type="ECO:0000256" key="5">
    <source>
        <dbReference type="ARBA" id="ARBA00012550"/>
    </source>
</evidence>
<dbReference type="HAMAP" id="MF_01014">
    <property type="entry name" value="HisA"/>
    <property type="match status" value="1"/>
</dbReference>
<dbReference type="SUPFAM" id="SSF51366">
    <property type="entry name" value="Ribulose-phoshate binding barrel"/>
    <property type="match status" value="1"/>
</dbReference>
<dbReference type="FunFam" id="3.20.20.70:FF:000009">
    <property type="entry name" value="1-(5-phosphoribosyl)-5-[(5-phosphoribosylamino)methylideneamino] imidazole-4-carboxamide isomerase"/>
    <property type="match status" value="1"/>
</dbReference>
<keyword evidence="7 12" id="KW-0963">Cytoplasm</keyword>
<evidence type="ECO:0000256" key="4">
    <source>
        <dbReference type="ARBA" id="ARBA00009667"/>
    </source>
</evidence>
<dbReference type="NCBIfam" id="TIGR00007">
    <property type="entry name" value="1-(5-phosphoribosyl)-5-[(5-phosphoribosylamino)methylideneamino]imidazole-4-carboxamide isomerase"/>
    <property type="match status" value="1"/>
</dbReference>
<dbReference type="GO" id="GO:0003949">
    <property type="term" value="F:1-(5-phosphoribosyl)-5-[(5-phosphoribosylamino)methylideneamino]imidazole-4-carboxamide isomerase activity"/>
    <property type="evidence" value="ECO:0007669"/>
    <property type="project" value="UniProtKB-UniRule"/>
</dbReference>
<keyword evidence="9 12" id="KW-0368">Histidine biosynthesis</keyword>
<dbReference type="GO" id="GO:0000162">
    <property type="term" value="P:L-tryptophan biosynthetic process"/>
    <property type="evidence" value="ECO:0007669"/>
    <property type="project" value="TreeGrafter"/>
</dbReference>
<dbReference type="GO" id="GO:0000105">
    <property type="term" value="P:L-histidine biosynthetic process"/>
    <property type="evidence" value="ECO:0007669"/>
    <property type="project" value="UniProtKB-UniRule"/>
</dbReference>
<dbReference type="CDD" id="cd04732">
    <property type="entry name" value="HisA"/>
    <property type="match status" value="1"/>
</dbReference>
<evidence type="ECO:0000256" key="2">
    <source>
        <dbReference type="ARBA" id="ARBA00004496"/>
    </source>
</evidence>
<reference evidence="15" key="1">
    <citation type="journal article" date="2021" name="PeerJ">
        <title>Extensive microbial diversity within the chicken gut microbiome revealed by metagenomics and culture.</title>
        <authorList>
            <person name="Gilroy R."/>
            <person name="Ravi A."/>
            <person name="Getino M."/>
            <person name="Pursley I."/>
            <person name="Horton D.L."/>
            <person name="Alikhan N.F."/>
            <person name="Baker D."/>
            <person name="Gharbi K."/>
            <person name="Hall N."/>
            <person name="Watson M."/>
            <person name="Adriaenssens E.M."/>
            <person name="Foster-Nyarko E."/>
            <person name="Jarju S."/>
            <person name="Secka A."/>
            <person name="Antonio M."/>
            <person name="Oren A."/>
            <person name="Chaudhuri R.R."/>
            <person name="La Ragione R."/>
            <person name="Hildebrand F."/>
            <person name="Pallen M.J."/>
        </authorList>
    </citation>
    <scope>NUCLEOTIDE SEQUENCE</scope>
    <source>
        <strain evidence="15">12435</strain>
    </source>
</reference>
<dbReference type="InterPro" id="IPR023016">
    <property type="entry name" value="HisA/PriA"/>
</dbReference>
<organism evidence="15 16">
    <name type="scientific">Candidatus Protoclostridium stercorigallinarum</name>
    <dbReference type="NCBI Taxonomy" id="2838741"/>
    <lineage>
        <taxon>Bacteria</taxon>
        <taxon>Bacillati</taxon>
        <taxon>Bacillota</taxon>
        <taxon>Clostridia</taxon>
        <taxon>Candidatus Protoclostridium</taxon>
    </lineage>
</organism>
<keyword evidence="10 12" id="KW-0413">Isomerase</keyword>
<evidence type="ECO:0000256" key="9">
    <source>
        <dbReference type="ARBA" id="ARBA00023102"/>
    </source>
</evidence>
<dbReference type="PANTHER" id="PTHR43090">
    <property type="entry name" value="1-(5-PHOSPHORIBOSYL)-5-[(5-PHOSPHORIBOSYLAMINO)METHYLIDENEAMINO] IMIDAZOLE-4-CARBOXAMIDE ISOMERASE"/>
    <property type="match status" value="1"/>
</dbReference>
<dbReference type="InterPro" id="IPR006062">
    <property type="entry name" value="His_biosynth"/>
</dbReference>
<dbReference type="InterPro" id="IPR011060">
    <property type="entry name" value="RibuloseP-bd_barrel"/>
</dbReference>
<evidence type="ECO:0000313" key="16">
    <source>
        <dbReference type="Proteomes" id="UP000823990"/>
    </source>
</evidence>
<dbReference type="EC" id="5.3.1.16" evidence="5 12"/>
<dbReference type="AlphaFoldDB" id="A0A9D1TSA4"/>
<dbReference type="InterPro" id="IPR006063">
    <property type="entry name" value="HisA_bact_arch"/>
</dbReference>
<evidence type="ECO:0000256" key="8">
    <source>
        <dbReference type="ARBA" id="ARBA00022605"/>
    </source>
</evidence>
<evidence type="ECO:0000313" key="15">
    <source>
        <dbReference type="EMBL" id="HIW03052.1"/>
    </source>
</evidence>
<dbReference type="Gene3D" id="3.20.20.70">
    <property type="entry name" value="Aldolase class I"/>
    <property type="match status" value="1"/>
</dbReference>
<evidence type="ECO:0000256" key="1">
    <source>
        <dbReference type="ARBA" id="ARBA00000901"/>
    </source>
</evidence>
<comment type="catalytic activity">
    <reaction evidence="1 12 14">
        <text>1-(5-phospho-beta-D-ribosyl)-5-[(5-phospho-beta-D-ribosylamino)methylideneamino]imidazole-4-carboxamide = 5-[(5-phospho-1-deoxy-D-ribulos-1-ylimino)methylamino]-1-(5-phospho-beta-D-ribosyl)imidazole-4-carboxamide</text>
        <dbReference type="Rhea" id="RHEA:15469"/>
        <dbReference type="ChEBI" id="CHEBI:58435"/>
        <dbReference type="ChEBI" id="CHEBI:58525"/>
        <dbReference type="EC" id="5.3.1.16"/>
    </reaction>
</comment>
<dbReference type="InterPro" id="IPR044524">
    <property type="entry name" value="Isoase_HisA-like"/>
</dbReference>
<proteinExistence type="inferred from homology"/>
<keyword evidence="8 12" id="KW-0028">Amino-acid biosynthesis</keyword>
<evidence type="ECO:0000256" key="3">
    <source>
        <dbReference type="ARBA" id="ARBA00005133"/>
    </source>
</evidence>
<gene>
    <name evidence="12 15" type="primary">hisA</name>
    <name evidence="15" type="ORF">H9892_06905</name>
</gene>
<reference evidence="15" key="2">
    <citation type="submission" date="2021-04" db="EMBL/GenBank/DDBJ databases">
        <authorList>
            <person name="Gilroy R."/>
        </authorList>
    </citation>
    <scope>NUCLEOTIDE SEQUENCE</scope>
    <source>
        <strain evidence="15">12435</strain>
    </source>
</reference>
<feature type="active site" description="Proton donor" evidence="12">
    <location>
        <position position="127"/>
    </location>
</feature>
<dbReference type="PANTHER" id="PTHR43090:SF2">
    <property type="entry name" value="1-(5-PHOSPHORIBOSYL)-5-[(5-PHOSPHORIBOSYLAMINO)METHYLIDENEAMINO] IMIDAZOLE-4-CARBOXAMIDE ISOMERASE"/>
    <property type="match status" value="1"/>
</dbReference>
<dbReference type="Proteomes" id="UP000823990">
    <property type="component" value="Unassembled WGS sequence"/>
</dbReference>
<name>A0A9D1TSA4_9FIRM</name>
<evidence type="ECO:0000256" key="10">
    <source>
        <dbReference type="ARBA" id="ARBA00023235"/>
    </source>
</evidence>
<comment type="similarity">
    <text evidence="4 12 13">Belongs to the HisA/HisF family.</text>
</comment>
<dbReference type="Pfam" id="PF00977">
    <property type="entry name" value="His_biosynth"/>
    <property type="match status" value="1"/>
</dbReference>
<sequence length="236" mass="25152">MTTIFPAIDIYNGKAVRLLGGSYDKVTVYGDPADIAKKFADCGAEWVHVVDLNGAEGSGDNFRIIEKIASGPLKVQSGGGLRGEARVRSLFDAGAERAVLGTVCVSDPELTSRLLDEYGEKIVCGLDVKDGKVAVRGWKEKDARTPLQLGKELKAAGAKYFLFTDISRDGMLTGANVKATAELQRELGINVIASGGVAGMDDIRAIADAGIYGAIIGKAYYENKIDIEEALEYVRS</sequence>
<feature type="active site" description="Proton acceptor" evidence="12">
    <location>
        <position position="9"/>
    </location>
</feature>
<accession>A0A9D1TSA4</accession>
<dbReference type="EMBL" id="DXHS01000119">
    <property type="protein sequence ID" value="HIW03052.1"/>
    <property type="molecule type" value="Genomic_DNA"/>
</dbReference>
<comment type="pathway">
    <text evidence="3 12 14">Amino-acid biosynthesis; L-histidine biosynthesis; L-histidine from 5-phospho-alpha-D-ribose 1-diphosphate: step 4/9.</text>
</comment>
<evidence type="ECO:0000256" key="13">
    <source>
        <dbReference type="RuleBase" id="RU003657"/>
    </source>
</evidence>
<comment type="subcellular location">
    <subcellularLocation>
        <location evidence="2 12 14">Cytoplasm</location>
    </subcellularLocation>
</comment>
<evidence type="ECO:0000256" key="6">
    <source>
        <dbReference type="ARBA" id="ARBA00018464"/>
    </source>
</evidence>
<evidence type="ECO:0000256" key="11">
    <source>
        <dbReference type="ARBA" id="ARBA00030547"/>
    </source>
</evidence>
<dbReference type="InterPro" id="IPR013785">
    <property type="entry name" value="Aldolase_TIM"/>
</dbReference>
<evidence type="ECO:0000256" key="12">
    <source>
        <dbReference type="HAMAP-Rule" id="MF_01014"/>
    </source>
</evidence>